<evidence type="ECO:0000256" key="2">
    <source>
        <dbReference type="SAM" id="SignalP"/>
    </source>
</evidence>
<evidence type="ECO:0000256" key="1">
    <source>
        <dbReference type="SAM" id="Phobius"/>
    </source>
</evidence>
<keyword evidence="1" id="KW-1133">Transmembrane helix</keyword>
<keyword evidence="1" id="KW-0812">Transmembrane</keyword>
<protein>
    <submittedName>
        <fullName evidence="3">Uncharacterized protein</fullName>
    </submittedName>
</protein>
<dbReference type="Proteomes" id="UP000595140">
    <property type="component" value="Unassembled WGS sequence"/>
</dbReference>
<gene>
    <name evidence="3" type="ORF">CCAM_LOCUS7524</name>
</gene>
<proteinExistence type="predicted"/>
<keyword evidence="1" id="KW-0472">Membrane</keyword>
<feature type="transmembrane region" description="Helical" evidence="1">
    <location>
        <begin position="116"/>
        <end position="139"/>
    </location>
</feature>
<sequence length="141" mass="16297">MSSLSFTATVFILCRLRSRLCGCRLCRGHHSSLRAYTSLLRSDSPSIIFVSIRFVYLDQMRGLIFHLLLFAVRDLRLSIWTVAVEMLNANRRWPSNQRYNPFGGCDLLLSLLHHCFVHFLLFGCCIALLLLALINWCCWSI</sequence>
<feature type="signal peptide" evidence="2">
    <location>
        <begin position="1"/>
        <end position="22"/>
    </location>
</feature>
<feature type="chain" id="PRO_5019751039" evidence="2">
    <location>
        <begin position="23"/>
        <end position="141"/>
    </location>
</feature>
<evidence type="ECO:0000313" key="4">
    <source>
        <dbReference type="Proteomes" id="UP000595140"/>
    </source>
</evidence>
<evidence type="ECO:0000313" key="3">
    <source>
        <dbReference type="EMBL" id="VFQ65748.1"/>
    </source>
</evidence>
<accession>A0A484KLX1</accession>
<keyword evidence="2" id="KW-0732">Signal</keyword>
<name>A0A484KLX1_9ASTE</name>
<dbReference type="EMBL" id="OOIL02000489">
    <property type="protein sequence ID" value="VFQ65748.1"/>
    <property type="molecule type" value="Genomic_DNA"/>
</dbReference>
<dbReference type="AlphaFoldDB" id="A0A484KLX1"/>
<reference evidence="3 4" key="1">
    <citation type="submission" date="2018-04" db="EMBL/GenBank/DDBJ databases">
        <authorList>
            <person name="Vogel A."/>
        </authorList>
    </citation>
    <scope>NUCLEOTIDE SEQUENCE [LARGE SCALE GENOMIC DNA]</scope>
</reference>
<keyword evidence="4" id="KW-1185">Reference proteome</keyword>
<organism evidence="3 4">
    <name type="scientific">Cuscuta campestris</name>
    <dbReference type="NCBI Taxonomy" id="132261"/>
    <lineage>
        <taxon>Eukaryota</taxon>
        <taxon>Viridiplantae</taxon>
        <taxon>Streptophyta</taxon>
        <taxon>Embryophyta</taxon>
        <taxon>Tracheophyta</taxon>
        <taxon>Spermatophyta</taxon>
        <taxon>Magnoliopsida</taxon>
        <taxon>eudicotyledons</taxon>
        <taxon>Gunneridae</taxon>
        <taxon>Pentapetalae</taxon>
        <taxon>asterids</taxon>
        <taxon>lamiids</taxon>
        <taxon>Solanales</taxon>
        <taxon>Convolvulaceae</taxon>
        <taxon>Cuscuteae</taxon>
        <taxon>Cuscuta</taxon>
        <taxon>Cuscuta subgen. Grammica</taxon>
        <taxon>Cuscuta sect. Cleistogrammica</taxon>
    </lineage>
</organism>